<dbReference type="Pfam" id="PF12833">
    <property type="entry name" value="HTH_18"/>
    <property type="match status" value="1"/>
</dbReference>
<dbReference type="PANTHER" id="PTHR46796">
    <property type="entry name" value="HTH-TYPE TRANSCRIPTIONAL ACTIVATOR RHAS-RELATED"/>
    <property type="match status" value="1"/>
</dbReference>
<gene>
    <name evidence="5" type="ORF">FA048_15780</name>
</gene>
<dbReference type="InterPro" id="IPR018060">
    <property type="entry name" value="HTH_AraC"/>
</dbReference>
<dbReference type="SUPFAM" id="SSF46689">
    <property type="entry name" value="Homeodomain-like"/>
    <property type="match status" value="1"/>
</dbReference>
<dbReference type="PANTHER" id="PTHR46796:SF13">
    <property type="entry name" value="HTH-TYPE TRANSCRIPTIONAL ACTIVATOR RHAS"/>
    <property type="match status" value="1"/>
</dbReference>
<evidence type="ECO:0000313" key="6">
    <source>
        <dbReference type="Proteomes" id="UP000309488"/>
    </source>
</evidence>
<dbReference type="InterPro" id="IPR009057">
    <property type="entry name" value="Homeodomain-like_sf"/>
</dbReference>
<dbReference type="EMBL" id="SWBR01000004">
    <property type="protein sequence ID" value="TKC06663.1"/>
    <property type="molecule type" value="Genomic_DNA"/>
</dbReference>
<evidence type="ECO:0000256" key="3">
    <source>
        <dbReference type="ARBA" id="ARBA00023163"/>
    </source>
</evidence>
<evidence type="ECO:0000256" key="1">
    <source>
        <dbReference type="ARBA" id="ARBA00023015"/>
    </source>
</evidence>
<comment type="caution">
    <text evidence="5">The sequence shown here is derived from an EMBL/GenBank/DDBJ whole genome shotgun (WGS) entry which is preliminary data.</text>
</comment>
<keyword evidence="2" id="KW-0238">DNA-binding</keyword>
<reference evidence="5 6" key="1">
    <citation type="submission" date="2019-04" db="EMBL/GenBank/DDBJ databases">
        <title>Pedobacter sp. RP-3-22 sp. nov., isolated from Arctic soil.</title>
        <authorList>
            <person name="Dahal R.H."/>
            <person name="Kim D.-U."/>
        </authorList>
    </citation>
    <scope>NUCLEOTIDE SEQUENCE [LARGE SCALE GENOMIC DNA]</scope>
    <source>
        <strain evidence="5 6">RP-3-22</strain>
    </source>
</reference>
<protein>
    <submittedName>
        <fullName evidence="5">Helix-turn-helix domain-containing protein</fullName>
    </submittedName>
</protein>
<sequence>MNIIFYQPPTHLKKFVRYYWSCDLLDHQSEKIIYFDNYADRYPRLVFQVDDGYGLKNSEDKYVPKAYVCGIETSPSSMSIQAAFSHFGVSFNSFALTEIFKTADELMVNKIIDLHDLGYADLIRKLSDAKSHVQRIEIMCRFIEEQLSHKLFVNTNLIQIVLENELAEQTDLFKLQKKYKITERTLERLFKSAMGISPKTFQRLVRFEKTLSLLKDPSYSNSATVGHILNYTDQSHFIKDFKTFTNITPVQFQKNNFMLSESSAFITKI</sequence>
<dbReference type="GO" id="GO:0043565">
    <property type="term" value="F:sequence-specific DNA binding"/>
    <property type="evidence" value="ECO:0007669"/>
    <property type="project" value="InterPro"/>
</dbReference>
<accession>A0A4U1CMW1</accession>
<dbReference type="Proteomes" id="UP000309488">
    <property type="component" value="Unassembled WGS sequence"/>
</dbReference>
<dbReference type="Gene3D" id="1.10.10.60">
    <property type="entry name" value="Homeodomain-like"/>
    <property type="match status" value="1"/>
</dbReference>
<dbReference type="InterPro" id="IPR046532">
    <property type="entry name" value="DUF6597"/>
</dbReference>
<dbReference type="GO" id="GO:0003700">
    <property type="term" value="F:DNA-binding transcription factor activity"/>
    <property type="evidence" value="ECO:0007669"/>
    <property type="project" value="InterPro"/>
</dbReference>
<dbReference type="InterPro" id="IPR050204">
    <property type="entry name" value="AraC_XylS_family_regulators"/>
</dbReference>
<name>A0A4U1CMW1_9SPHI</name>
<keyword evidence="3" id="KW-0804">Transcription</keyword>
<evidence type="ECO:0000256" key="2">
    <source>
        <dbReference type="ARBA" id="ARBA00023125"/>
    </source>
</evidence>
<dbReference type="PROSITE" id="PS01124">
    <property type="entry name" value="HTH_ARAC_FAMILY_2"/>
    <property type="match status" value="1"/>
</dbReference>
<organism evidence="5 6">
    <name type="scientific">Pedobacter polaris</name>
    <dbReference type="NCBI Taxonomy" id="2571273"/>
    <lineage>
        <taxon>Bacteria</taxon>
        <taxon>Pseudomonadati</taxon>
        <taxon>Bacteroidota</taxon>
        <taxon>Sphingobacteriia</taxon>
        <taxon>Sphingobacteriales</taxon>
        <taxon>Sphingobacteriaceae</taxon>
        <taxon>Pedobacter</taxon>
    </lineage>
</organism>
<dbReference type="SMART" id="SM00342">
    <property type="entry name" value="HTH_ARAC"/>
    <property type="match status" value="1"/>
</dbReference>
<feature type="domain" description="HTH araC/xylS-type" evidence="4">
    <location>
        <begin position="156"/>
        <end position="255"/>
    </location>
</feature>
<dbReference type="RefSeq" id="WP_136842867.1">
    <property type="nucleotide sequence ID" value="NZ_SWBR01000004.1"/>
</dbReference>
<proteinExistence type="predicted"/>
<dbReference type="Pfam" id="PF20240">
    <property type="entry name" value="DUF6597"/>
    <property type="match status" value="1"/>
</dbReference>
<dbReference type="AlphaFoldDB" id="A0A4U1CMW1"/>
<keyword evidence="6" id="KW-1185">Reference proteome</keyword>
<dbReference type="OrthoDB" id="323290at2"/>
<keyword evidence="1" id="KW-0805">Transcription regulation</keyword>
<evidence type="ECO:0000313" key="5">
    <source>
        <dbReference type="EMBL" id="TKC06663.1"/>
    </source>
</evidence>
<evidence type="ECO:0000259" key="4">
    <source>
        <dbReference type="PROSITE" id="PS01124"/>
    </source>
</evidence>